<organism evidence="1">
    <name type="scientific">uncultured delta proteobacterium HF0130_20J24</name>
    <dbReference type="NCBI Taxonomy" id="710829"/>
    <lineage>
        <taxon>Bacteria</taxon>
        <taxon>Deltaproteobacteria</taxon>
        <taxon>environmental samples</taxon>
    </lineage>
</organism>
<sequence length="81" mass="10077">MKWNKKNLDQNKENESEIFDKELKELKIESKFEKQLQKSEEYLKSYTQNNWIKKDDDDEDMIDYVWEFKPEIKKPDDNKKN</sequence>
<evidence type="ECO:0000313" key="1">
    <source>
        <dbReference type="EMBL" id="ADI19213.1"/>
    </source>
</evidence>
<protein>
    <submittedName>
        <fullName evidence="1">Uncharacterized protein</fullName>
    </submittedName>
</protein>
<reference evidence="1" key="1">
    <citation type="journal article" date="2011" name="Environ. Microbiol.">
        <title>Time-series analyses of Monterey Bay coastal microbial picoplankton using a 'genome proxy' microarray.</title>
        <authorList>
            <person name="Rich V.I."/>
            <person name="Pham V.D."/>
            <person name="Eppley J."/>
            <person name="Shi Y."/>
            <person name="DeLong E.F."/>
        </authorList>
    </citation>
    <scope>NUCLEOTIDE SEQUENCE</scope>
</reference>
<dbReference type="AlphaFoldDB" id="E0XXS2"/>
<name>E0XXS2_9DELT</name>
<dbReference type="EMBL" id="GU474913">
    <property type="protein sequence ID" value="ADI19213.1"/>
    <property type="molecule type" value="Genomic_DNA"/>
</dbReference>
<proteinExistence type="predicted"/>
<accession>E0XXS2</accession>